<comment type="caution">
    <text evidence="1">The sequence shown here is derived from an EMBL/GenBank/DDBJ whole genome shotgun (WGS) entry which is preliminary data.</text>
</comment>
<reference evidence="1 2" key="1">
    <citation type="submission" date="2018-05" db="EMBL/GenBank/DDBJ databases">
        <title>Nocardioides silvaticus genome.</title>
        <authorList>
            <person name="Li C."/>
            <person name="Wang G."/>
        </authorList>
    </citation>
    <scope>NUCLEOTIDE SEQUENCE [LARGE SCALE GENOMIC DNA]</scope>
    <source>
        <strain evidence="1 2">CCTCC AB 2018079</strain>
    </source>
</reference>
<dbReference type="Gene3D" id="3.20.20.80">
    <property type="entry name" value="Glycosidases"/>
    <property type="match status" value="1"/>
</dbReference>
<evidence type="ECO:0000313" key="2">
    <source>
        <dbReference type="Proteomes" id="UP000245507"/>
    </source>
</evidence>
<evidence type="ECO:0000313" key="1">
    <source>
        <dbReference type="EMBL" id="PWN02882.1"/>
    </source>
</evidence>
<dbReference type="SUPFAM" id="SSF51445">
    <property type="entry name" value="(Trans)glycosidases"/>
    <property type="match status" value="1"/>
</dbReference>
<gene>
    <name evidence="1" type="ORF">DJ010_10820</name>
</gene>
<evidence type="ECO:0008006" key="3">
    <source>
        <dbReference type="Google" id="ProtNLM"/>
    </source>
</evidence>
<organism evidence="1 2">
    <name type="scientific">Nocardioides silvaticus</name>
    <dbReference type="NCBI Taxonomy" id="2201891"/>
    <lineage>
        <taxon>Bacteria</taxon>
        <taxon>Bacillati</taxon>
        <taxon>Actinomycetota</taxon>
        <taxon>Actinomycetes</taxon>
        <taxon>Propionibacteriales</taxon>
        <taxon>Nocardioidaceae</taxon>
        <taxon>Nocardioides</taxon>
    </lineage>
</organism>
<keyword evidence="2" id="KW-1185">Reference proteome</keyword>
<protein>
    <recommendedName>
        <fullName evidence="3">Alpha-L-arabinofuranosidase C-terminal domain-containing protein</fullName>
    </recommendedName>
</protein>
<accession>A0A316TKQ6</accession>
<dbReference type="AlphaFoldDB" id="A0A316TKQ6"/>
<proteinExistence type="predicted"/>
<dbReference type="EMBL" id="QGDD01000004">
    <property type="protein sequence ID" value="PWN02882.1"/>
    <property type="molecule type" value="Genomic_DNA"/>
</dbReference>
<dbReference type="Proteomes" id="UP000245507">
    <property type="component" value="Unassembled WGS sequence"/>
</dbReference>
<name>A0A316TKQ6_9ACTN</name>
<sequence>MVALVGTMLAPVDGLQDEAPAASVAATPVLTITGRDVSGVGPIAPGMVGANQRWVDDGDGAWDPETRKPQASITSLAEQIGLNAVRYPGGTVANMFDVGQMLAHGCQTNGGGIGGGVRGAMYQPITADRSGYTITQHAKVIDEIAGQSTLMVPMVNSSPKEAATFVNRLIDARPSQADIYVELANEPYGPNQAYWRSREPRVTLRQYIQGGVQHQPSTGGANRLFDADNCNLEGPAEGDGSTRRFRTRFGPIALDLKPTVFVNGKPHTFVRGAPGPREFTVEQQNVVVLGRAPADEAKLRISYSVRHGGFVQFRNAIERLDDEHDGVRIHVCSSWATQGFVDAMGSRPFECLAVHSYAEFEDGSESPTAADGFRRLMRQTSRESDELHALRTRIVKGHPNRFLMVTEFGSLGVAYQRQKDRFMHTVVLARMLASQGNEGVRISNLSNFSTLFWQRASGPVLSDQGYLLELVRHLVGQQPVTTAERHAGVTTLATTAGDEVQLFVVNQRTTAFSPTVQIPARTGATCVKTRSLQGQIDQLNDDGTGPPTTHRPAAAAATWPAGQLSGNVELPPVSITLLTFAPVGAGCTDPTDW</sequence>
<dbReference type="InterPro" id="IPR017853">
    <property type="entry name" value="GH"/>
</dbReference>